<dbReference type="GO" id="GO:0016020">
    <property type="term" value="C:membrane"/>
    <property type="evidence" value="ECO:0007669"/>
    <property type="project" value="TreeGrafter"/>
</dbReference>
<dbReference type="PANTHER" id="PTHR43798:SF33">
    <property type="entry name" value="HYDROLASE, PUTATIVE (AFU_ORTHOLOGUE AFUA_2G14860)-RELATED"/>
    <property type="match status" value="1"/>
</dbReference>
<dbReference type="PANTHER" id="PTHR43798">
    <property type="entry name" value="MONOACYLGLYCEROL LIPASE"/>
    <property type="match status" value="1"/>
</dbReference>
<dbReference type="AlphaFoldDB" id="C7DGE3"/>
<organism evidence="2 3">
    <name type="scientific">Candidatus Micrarchaeum acidiphilum ARMAN-2</name>
    <dbReference type="NCBI Taxonomy" id="425595"/>
    <lineage>
        <taxon>Archaea</taxon>
        <taxon>Candidatus Micrarchaeota</taxon>
        <taxon>Candidatus Micrarchaeia</taxon>
        <taxon>Candidatus Micrarchaeales</taxon>
        <taxon>Candidatus Micrarchaeaceae</taxon>
        <taxon>Candidatus Micrarchaeum</taxon>
    </lineage>
</organism>
<dbReference type="InterPro" id="IPR029058">
    <property type="entry name" value="AB_hydrolase_fold"/>
</dbReference>
<reference evidence="2 3" key="1">
    <citation type="journal article" date="2009" name="Genome Biol.">
        <title>Community-wide analysis of microbial genome sequence signatures.</title>
        <authorList>
            <person name="Dick G.J."/>
            <person name="Andersson A.F."/>
            <person name="Baker B.J."/>
            <person name="Simmons S.L."/>
            <person name="Thomas B.C."/>
            <person name="Yelton A.P."/>
            <person name="Banfield J.F."/>
        </authorList>
    </citation>
    <scope>NUCLEOTIDE SEQUENCE [LARGE SCALE GENOMIC DNA]</scope>
    <source>
        <strain evidence="2">ARMAN-2</strain>
    </source>
</reference>
<feature type="domain" description="AB hydrolase-1" evidence="1">
    <location>
        <begin position="31"/>
        <end position="235"/>
    </location>
</feature>
<dbReference type="InterPro" id="IPR050266">
    <property type="entry name" value="AB_hydrolase_sf"/>
</dbReference>
<keyword evidence="3" id="KW-1185">Reference proteome</keyword>
<name>C7DGE3_MICA2</name>
<dbReference type="ESTHER" id="9eury-c7dge3">
    <property type="family name" value="AlphaBeta_hydrolase"/>
</dbReference>
<protein>
    <submittedName>
        <fullName evidence="2">Triacylglycerol lipase related protein</fullName>
    </submittedName>
</protein>
<accession>C7DGE3</accession>
<dbReference type="Gene3D" id="3.40.50.1820">
    <property type="entry name" value="alpha/beta hydrolase"/>
    <property type="match status" value="1"/>
</dbReference>
<sequence length="244" mass="27154">MNYEKDFEQFYTDTSFGRIHGMVHRGEGKPVVFLHGLGASARAWKKLVEFLPSDFYACLVDLVGHGLSDAPDIRYTVDMQSRMLAELFSGLGIGNPYLFGNSYGGWIAAYYASSNSGYRGLILEDSAGVFPDDAADRNHREAAVESMRKYIMESANIDVVEQILRNSAEEKSAWLTKERLSKISKRTMILWGGEDKILDKKFAYVLGEGIPGSIVHIVDGAGHVPHYTNPGEVAELLLNFISYK</sequence>
<dbReference type="EMBL" id="GG697237">
    <property type="protein sequence ID" value="EET90471.1"/>
    <property type="molecule type" value="Genomic_DNA"/>
</dbReference>
<dbReference type="Pfam" id="PF12697">
    <property type="entry name" value="Abhydrolase_6"/>
    <property type="match status" value="1"/>
</dbReference>
<dbReference type="SUPFAM" id="SSF53474">
    <property type="entry name" value="alpha/beta-Hydrolases"/>
    <property type="match status" value="1"/>
</dbReference>
<dbReference type="Proteomes" id="UP000332487">
    <property type="component" value="Unassembled WGS sequence"/>
</dbReference>
<gene>
    <name evidence="2" type="ORF">UNLARM2_0147</name>
</gene>
<evidence type="ECO:0000313" key="2">
    <source>
        <dbReference type="EMBL" id="EET90471.1"/>
    </source>
</evidence>
<proteinExistence type="predicted"/>
<dbReference type="InterPro" id="IPR000073">
    <property type="entry name" value="AB_hydrolase_1"/>
</dbReference>
<evidence type="ECO:0000259" key="1">
    <source>
        <dbReference type="Pfam" id="PF12697"/>
    </source>
</evidence>
<reference evidence="2 3" key="2">
    <citation type="journal article" date="2010" name="Proc. Natl. Acad. Sci. U.S.A.">
        <title>Enigmatic, ultrasmall, uncultivated Archaea.</title>
        <authorList>
            <person name="Baker B.J."/>
            <person name="Comolli L.R."/>
            <person name="Dick G.J."/>
            <person name="Hauser L.J."/>
            <person name="Hyatt D."/>
            <person name="Dill B.D."/>
            <person name="Land M.L."/>
            <person name="Verberkmoes N.C."/>
            <person name="Hettich R.L."/>
            <person name="Banfield J.F."/>
        </authorList>
    </citation>
    <scope>NUCLEOTIDE SEQUENCE [LARGE SCALE GENOMIC DNA]</scope>
    <source>
        <strain evidence="2">ARMAN-2</strain>
    </source>
</reference>
<evidence type="ECO:0000313" key="3">
    <source>
        <dbReference type="Proteomes" id="UP000332487"/>
    </source>
</evidence>